<gene>
    <name evidence="2" type="ORF">CISIN_1g0293302mg</name>
</gene>
<evidence type="ECO:0000313" key="2">
    <source>
        <dbReference type="EMBL" id="KDO40995.1"/>
    </source>
</evidence>
<protein>
    <submittedName>
        <fullName evidence="2">Uncharacterized protein</fullName>
    </submittedName>
</protein>
<dbReference type="EMBL" id="KK785747">
    <property type="protein sequence ID" value="KDO40995.1"/>
    <property type="molecule type" value="Genomic_DNA"/>
</dbReference>
<accession>A0A067DHG4</accession>
<evidence type="ECO:0000256" key="1">
    <source>
        <dbReference type="SAM" id="Phobius"/>
    </source>
</evidence>
<evidence type="ECO:0000313" key="3">
    <source>
        <dbReference type="Proteomes" id="UP000027120"/>
    </source>
</evidence>
<keyword evidence="3" id="KW-1185">Reference proteome</keyword>
<organism evidence="2 3">
    <name type="scientific">Citrus sinensis</name>
    <name type="common">Sweet orange</name>
    <name type="synonym">Citrus aurantium var. sinensis</name>
    <dbReference type="NCBI Taxonomy" id="2711"/>
    <lineage>
        <taxon>Eukaryota</taxon>
        <taxon>Viridiplantae</taxon>
        <taxon>Streptophyta</taxon>
        <taxon>Embryophyta</taxon>
        <taxon>Tracheophyta</taxon>
        <taxon>Spermatophyta</taxon>
        <taxon>Magnoliopsida</taxon>
        <taxon>eudicotyledons</taxon>
        <taxon>Gunneridae</taxon>
        <taxon>Pentapetalae</taxon>
        <taxon>rosids</taxon>
        <taxon>malvids</taxon>
        <taxon>Sapindales</taxon>
        <taxon>Rutaceae</taxon>
        <taxon>Aurantioideae</taxon>
        <taxon>Citrus</taxon>
    </lineage>
</organism>
<feature type="transmembrane region" description="Helical" evidence="1">
    <location>
        <begin position="24"/>
        <end position="46"/>
    </location>
</feature>
<name>A0A067DHG4_CITSI</name>
<keyword evidence="1" id="KW-0812">Transmembrane</keyword>
<dbReference type="AlphaFoldDB" id="A0A067DHG4"/>
<sequence>VSFGHPEAKVCCKSSPFSLILVDFPILILLLSKSVIYIFSSSLVIFQIVYDFDIAKTTVVL</sequence>
<reference evidence="2 3" key="1">
    <citation type="submission" date="2014-04" db="EMBL/GenBank/DDBJ databases">
        <authorList>
            <consortium name="International Citrus Genome Consortium"/>
            <person name="Gmitter F."/>
            <person name="Chen C."/>
            <person name="Farmerie W."/>
            <person name="Harkins T."/>
            <person name="Desany B."/>
            <person name="Mohiuddin M."/>
            <person name="Kodira C."/>
            <person name="Borodovsky M."/>
            <person name="Lomsadze A."/>
            <person name="Burns P."/>
            <person name="Jenkins J."/>
            <person name="Prochnik S."/>
            <person name="Shu S."/>
            <person name="Chapman J."/>
            <person name="Pitluck S."/>
            <person name="Schmutz J."/>
            <person name="Rokhsar D."/>
        </authorList>
    </citation>
    <scope>NUCLEOTIDE SEQUENCE</scope>
</reference>
<proteinExistence type="predicted"/>
<keyword evidence="1" id="KW-0472">Membrane</keyword>
<dbReference type="Proteomes" id="UP000027120">
    <property type="component" value="Unassembled WGS sequence"/>
</dbReference>
<keyword evidence="1" id="KW-1133">Transmembrane helix</keyword>
<feature type="non-terminal residue" evidence="2">
    <location>
        <position position="1"/>
    </location>
</feature>